<dbReference type="Proteomes" id="UP001281761">
    <property type="component" value="Unassembled WGS sequence"/>
</dbReference>
<reference evidence="2 3" key="1">
    <citation type="journal article" date="2022" name="bioRxiv">
        <title>Genomics of Preaxostyla Flagellates Illuminates Evolutionary Transitions and the Path Towards Mitochondrial Loss.</title>
        <authorList>
            <person name="Novak L.V.F."/>
            <person name="Treitli S.C."/>
            <person name="Pyrih J."/>
            <person name="Halakuc P."/>
            <person name="Pipaliya S.V."/>
            <person name="Vacek V."/>
            <person name="Brzon O."/>
            <person name="Soukal P."/>
            <person name="Eme L."/>
            <person name="Dacks J.B."/>
            <person name="Karnkowska A."/>
            <person name="Elias M."/>
            <person name="Hampl V."/>
        </authorList>
    </citation>
    <scope>NUCLEOTIDE SEQUENCE [LARGE SCALE GENOMIC DNA]</scope>
    <source>
        <strain evidence="2">NAU3</strain>
        <tissue evidence="2">Gut</tissue>
    </source>
</reference>
<evidence type="ECO:0000256" key="1">
    <source>
        <dbReference type="SAM" id="MobiDB-lite"/>
    </source>
</evidence>
<feature type="compositionally biased region" description="Basic and acidic residues" evidence="1">
    <location>
        <begin position="167"/>
        <end position="183"/>
    </location>
</feature>
<accession>A0ABQ9WMS4</accession>
<proteinExistence type="predicted"/>
<dbReference type="EMBL" id="JARBJD010000607">
    <property type="protein sequence ID" value="KAK2940778.1"/>
    <property type="molecule type" value="Genomic_DNA"/>
</dbReference>
<organism evidence="2 3">
    <name type="scientific">Blattamonas nauphoetae</name>
    <dbReference type="NCBI Taxonomy" id="2049346"/>
    <lineage>
        <taxon>Eukaryota</taxon>
        <taxon>Metamonada</taxon>
        <taxon>Preaxostyla</taxon>
        <taxon>Oxymonadida</taxon>
        <taxon>Blattamonas</taxon>
    </lineage>
</organism>
<evidence type="ECO:0000313" key="2">
    <source>
        <dbReference type="EMBL" id="KAK2940778.1"/>
    </source>
</evidence>
<feature type="compositionally biased region" description="Basic and acidic residues" evidence="1">
    <location>
        <begin position="190"/>
        <end position="232"/>
    </location>
</feature>
<gene>
    <name evidence="2" type="ORF">BLNAU_24315</name>
</gene>
<protein>
    <submittedName>
        <fullName evidence="2">Uncharacterized protein</fullName>
    </submittedName>
</protein>
<sequence length="289" mass="33324">MNAFPTWILPTGRQTNQGRLLQYQTKTEMAMIQAPNSEALLRQMESPDIDYKIQKLHVNMSMCVLSKEEYAAELRDQKREKWEREQKVREHQKRGYSPQQTLGPLRVERIHRQDRQPHGEGHAIRSCAASMEERKTVANAQNGQNGGRTQNIEMSLLNKQQPGKRMKAQEEARIREAERRKEGATWGNDLRTEAEEAKRRERGRDGRNEEGERRERKGDGQGERRSRSEGGREGVSIPLPVPNALVNDAPNSFTARANTRPIDARHTNNGAENRKIRLDRTAYSRQPRT</sequence>
<name>A0ABQ9WMS4_9EUKA</name>
<evidence type="ECO:0000313" key="3">
    <source>
        <dbReference type="Proteomes" id="UP001281761"/>
    </source>
</evidence>
<comment type="caution">
    <text evidence="2">The sequence shown here is derived from an EMBL/GenBank/DDBJ whole genome shotgun (WGS) entry which is preliminary data.</text>
</comment>
<feature type="region of interest" description="Disordered" evidence="1">
    <location>
        <begin position="83"/>
        <end position="102"/>
    </location>
</feature>
<feature type="compositionally biased region" description="Basic and acidic residues" evidence="1">
    <location>
        <begin position="262"/>
        <end position="282"/>
    </location>
</feature>
<feature type="region of interest" description="Disordered" evidence="1">
    <location>
        <begin position="157"/>
        <end position="289"/>
    </location>
</feature>
<keyword evidence="3" id="KW-1185">Reference proteome</keyword>